<comment type="caution">
    <text evidence="2">The sequence shown here is derived from an EMBL/GenBank/DDBJ whole genome shotgun (WGS) entry which is preliminary data.</text>
</comment>
<evidence type="ECO:0000313" key="2">
    <source>
        <dbReference type="EMBL" id="KAH7564901.1"/>
    </source>
</evidence>
<gene>
    <name evidence="2" type="ORF">JRO89_XS09G0061900</name>
</gene>
<organism evidence="2 3">
    <name type="scientific">Xanthoceras sorbifolium</name>
    <dbReference type="NCBI Taxonomy" id="99658"/>
    <lineage>
        <taxon>Eukaryota</taxon>
        <taxon>Viridiplantae</taxon>
        <taxon>Streptophyta</taxon>
        <taxon>Embryophyta</taxon>
        <taxon>Tracheophyta</taxon>
        <taxon>Spermatophyta</taxon>
        <taxon>Magnoliopsida</taxon>
        <taxon>eudicotyledons</taxon>
        <taxon>Gunneridae</taxon>
        <taxon>Pentapetalae</taxon>
        <taxon>rosids</taxon>
        <taxon>malvids</taxon>
        <taxon>Sapindales</taxon>
        <taxon>Sapindaceae</taxon>
        <taxon>Xanthoceroideae</taxon>
        <taxon>Xanthoceras</taxon>
    </lineage>
</organism>
<dbReference type="Proteomes" id="UP000827721">
    <property type="component" value="Unassembled WGS sequence"/>
</dbReference>
<keyword evidence="3" id="KW-1185">Reference proteome</keyword>
<feature type="compositionally biased region" description="Basic and acidic residues" evidence="1">
    <location>
        <begin position="164"/>
        <end position="181"/>
    </location>
</feature>
<evidence type="ECO:0000313" key="3">
    <source>
        <dbReference type="Proteomes" id="UP000827721"/>
    </source>
</evidence>
<accession>A0ABQ8HKR1</accession>
<evidence type="ECO:0000256" key="1">
    <source>
        <dbReference type="SAM" id="MobiDB-lite"/>
    </source>
</evidence>
<feature type="region of interest" description="Disordered" evidence="1">
    <location>
        <begin position="164"/>
        <end position="206"/>
    </location>
</feature>
<reference evidence="2 3" key="1">
    <citation type="submission" date="2021-02" db="EMBL/GenBank/DDBJ databases">
        <title>Plant Genome Project.</title>
        <authorList>
            <person name="Zhang R.-G."/>
        </authorList>
    </citation>
    <scope>NUCLEOTIDE SEQUENCE [LARGE SCALE GENOMIC DNA]</scope>
    <source>
        <tissue evidence="2">Leaves</tissue>
    </source>
</reference>
<proteinExistence type="predicted"/>
<dbReference type="EMBL" id="JAFEMO010000009">
    <property type="protein sequence ID" value="KAH7564901.1"/>
    <property type="molecule type" value="Genomic_DNA"/>
</dbReference>
<protein>
    <recommendedName>
        <fullName evidence="4">Retrotransposon Copia-like N-terminal domain-containing protein</fullName>
    </recommendedName>
</protein>
<sequence length="206" mass="22921">MAEFPKSSTTSTPAITSVPVSYSLHPENPKFQVSTLKLNGRNFMEWSQSPKISLISKRKYNYVNRAALTPAATDADMRPGRTKQGTLSITDYYKKLKGLLTELGLYLNMEMARLQGMVEMERGFQFLLGLNPEYDQVCDRVLSKETFPDIDEAFTLVRDAESQKELLSGKETEDGKPRVDRNSSALAGSKIPSAGGDNKKAAEKDK</sequence>
<evidence type="ECO:0008006" key="4">
    <source>
        <dbReference type="Google" id="ProtNLM"/>
    </source>
</evidence>
<dbReference type="PANTHER" id="PTHR34222">
    <property type="entry name" value="GAG_PRE-INTEGRS DOMAIN-CONTAINING PROTEIN"/>
    <property type="match status" value="1"/>
</dbReference>
<dbReference type="PANTHER" id="PTHR34222:SF37">
    <property type="entry name" value="RETROTRANSPOSON GAG DOMAIN-CONTAINING PROTEIN"/>
    <property type="match status" value="1"/>
</dbReference>
<name>A0ABQ8HKR1_9ROSI</name>
<feature type="compositionally biased region" description="Basic and acidic residues" evidence="1">
    <location>
        <begin position="197"/>
        <end position="206"/>
    </location>
</feature>